<accession>A0A090X094</accession>
<dbReference type="CDD" id="cd07820">
    <property type="entry name" value="SRPBCC_3"/>
    <property type="match status" value="1"/>
</dbReference>
<dbReference type="EMBL" id="BBNU01000039">
    <property type="protein sequence ID" value="GAL82656.1"/>
    <property type="molecule type" value="Genomic_DNA"/>
</dbReference>
<name>A0A090X094_9FLAO</name>
<evidence type="ECO:0000313" key="2">
    <source>
        <dbReference type="Proteomes" id="UP000029643"/>
    </source>
</evidence>
<organism evidence="1 2">
    <name type="scientific">Algibacter lectus</name>
    <dbReference type="NCBI Taxonomy" id="221126"/>
    <lineage>
        <taxon>Bacteria</taxon>
        <taxon>Pseudomonadati</taxon>
        <taxon>Bacteroidota</taxon>
        <taxon>Flavobacteriia</taxon>
        <taxon>Flavobacteriales</taxon>
        <taxon>Flavobacteriaceae</taxon>
        <taxon>Algibacter</taxon>
    </lineage>
</organism>
<dbReference type="AlphaFoldDB" id="A0A090X094"/>
<dbReference type="SUPFAM" id="SSF55961">
    <property type="entry name" value="Bet v1-like"/>
    <property type="match status" value="1"/>
</dbReference>
<protein>
    <submittedName>
        <fullName evidence="1">Uncharacterized conserved protein</fullName>
    </submittedName>
</protein>
<dbReference type="Gene3D" id="3.30.530.20">
    <property type="match status" value="1"/>
</dbReference>
<sequence length="114" mass="12975">MSRSIDLHKISTEQTNEEAIAGKTSGLIGMNESVTWRAKHFGIYQKLTSKITEYDRPNYFADEMVKGAFAEFKHEHHFAESNGGTLMIDFFDYKSPLGDFRKVSGQALSEKVYD</sequence>
<evidence type="ECO:0000313" key="1">
    <source>
        <dbReference type="EMBL" id="GAL82656.1"/>
    </source>
</evidence>
<gene>
    <name evidence="1" type="ORF">JCM19274_2935</name>
</gene>
<comment type="caution">
    <text evidence="1">The sequence shown here is derived from an EMBL/GenBank/DDBJ whole genome shotgun (WGS) entry which is preliminary data.</text>
</comment>
<reference evidence="1 2" key="1">
    <citation type="journal article" date="2014" name="Genome Announc.">
        <title>Draft Genome Sequences of Marine Flavobacterium Algibacter lectus Strains SS8 and NR4.</title>
        <authorList>
            <person name="Takatani N."/>
            <person name="Nakanishi M."/>
            <person name="Meirelles P."/>
            <person name="Mino S."/>
            <person name="Suda W."/>
            <person name="Oshima K."/>
            <person name="Hattori M."/>
            <person name="Ohkuma M."/>
            <person name="Hosokawa M."/>
            <person name="Miyashita K."/>
            <person name="Thompson F.L."/>
            <person name="Niwa A."/>
            <person name="Sawabe T."/>
            <person name="Sawabe T."/>
        </authorList>
    </citation>
    <scope>NUCLEOTIDE SEQUENCE [LARGE SCALE GENOMIC DNA]</scope>
    <source>
        <strain evidence="2">JCM19274</strain>
    </source>
</reference>
<dbReference type="Proteomes" id="UP000029643">
    <property type="component" value="Unassembled WGS sequence"/>
</dbReference>
<proteinExistence type="predicted"/>
<dbReference type="InterPro" id="IPR023393">
    <property type="entry name" value="START-like_dom_sf"/>
</dbReference>